<dbReference type="GO" id="GO:0005634">
    <property type="term" value="C:nucleus"/>
    <property type="evidence" value="ECO:0007669"/>
    <property type="project" value="TreeGrafter"/>
</dbReference>
<proteinExistence type="predicted"/>
<dbReference type="AlphaFoldDB" id="A0AAD4GBR2"/>
<dbReference type="PANTHER" id="PTHR43138">
    <property type="entry name" value="ACETYLTRANSFERASE, GNAT FAMILY"/>
    <property type="match status" value="1"/>
</dbReference>
<sequence length="236" mass="26398">MSAYGALSRPTRASPLRLPTTAWPHPRDPTTTVTLFHFNPSAMVDANADTGLFDHLHVIFADEVEKGLTYPQEDMRDPNAFKAYFFAADVVIAIVGLPGELEIDLEHARAWDECVVGFYYVKPNYPGRSSHICNAGFVVPPSHRGNGYGHVLARSFLYYAPRLGYEASVFNLVYVNNVASVRLWEQLGFVKAGLIPRAGRLRRTDGPGEEYVDAWVFYKRFDDGRVRGQGVISEQV</sequence>
<keyword evidence="4" id="KW-1185">Reference proteome</keyword>
<dbReference type="SUPFAM" id="SSF55729">
    <property type="entry name" value="Acyl-CoA N-acyltransferases (Nat)"/>
    <property type="match status" value="1"/>
</dbReference>
<organism evidence="3 4">
    <name type="scientific">Boletus edulis BED1</name>
    <dbReference type="NCBI Taxonomy" id="1328754"/>
    <lineage>
        <taxon>Eukaryota</taxon>
        <taxon>Fungi</taxon>
        <taxon>Dikarya</taxon>
        <taxon>Basidiomycota</taxon>
        <taxon>Agaricomycotina</taxon>
        <taxon>Agaricomycetes</taxon>
        <taxon>Agaricomycetidae</taxon>
        <taxon>Boletales</taxon>
        <taxon>Boletineae</taxon>
        <taxon>Boletaceae</taxon>
        <taxon>Boletoideae</taxon>
        <taxon>Boletus</taxon>
    </lineage>
</organism>
<evidence type="ECO:0000259" key="2">
    <source>
        <dbReference type="PROSITE" id="PS51186"/>
    </source>
</evidence>
<evidence type="ECO:0000313" key="4">
    <source>
        <dbReference type="Proteomes" id="UP001194468"/>
    </source>
</evidence>
<feature type="domain" description="N-acetyltransferase" evidence="2">
    <location>
        <begin position="68"/>
        <end position="222"/>
    </location>
</feature>
<accession>A0AAD4GBR2</accession>
<reference evidence="3" key="2">
    <citation type="journal article" date="2020" name="Nat. Commun.">
        <title>Large-scale genome sequencing of mycorrhizal fungi provides insights into the early evolution of symbiotic traits.</title>
        <authorList>
            <person name="Miyauchi S."/>
            <person name="Kiss E."/>
            <person name="Kuo A."/>
            <person name="Drula E."/>
            <person name="Kohler A."/>
            <person name="Sanchez-Garcia M."/>
            <person name="Morin E."/>
            <person name="Andreopoulos B."/>
            <person name="Barry K.W."/>
            <person name="Bonito G."/>
            <person name="Buee M."/>
            <person name="Carver A."/>
            <person name="Chen C."/>
            <person name="Cichocki N."/>
            <person name="Clum A."/>
            <person name="Culley D."/>
            <person name="Crous P.W."/>
            <person name="Fauchery L."/>
            <person name="Girlanda M."/>
            <person name="Hayes R.D."/>
            <person name="Keri Z."/>
            <person name="LaButti K."/>
            <person name="Lipzen A."/>
            <person name="Lombard V."/>
            <person name="Magnuson J."/>
            <person name="Maillard F."/>
            <person name="Murat C."/>
            <person name="Nolan M."/>
            <person name="Ohm R.A."/>
            <person name="Pangilinan J."/>
            <person name="Pereira M.F."/>
            <person name="Perotto S."/>
            <person name="Peter M."/>
            <person name="Pfister S."/>
            <person name="Riley R."/>
            <person name="Sitrit Y."/>
            <person name="Stielow J.B."/>
            <person name="Szollosi G."/>
            <person name="Zifcakova L."/>
            <person name="Stursova M."/>
            <person name="Spatafora J.W."/>
            <person name="Tedersoo L."/>
            <person name="Vaario L.M."/>
            <person name="Yamada A."/>
            <person name="Yan M."/>
            <person name="Wang P."/>
            <person name="Xu J."/>
            <person name="Bruns T."/>
            <person name="Baldrian P."/>
            <person name="Vilgalys R."/>
            <person name="Dunand C."/>
            <person name="Henrissat B."/>
            <person name="Grigoriev I.V."/>
            <person name="Hibbett D."/>
            <person name="Nagy L.G."/>
            <person name="Martin F.M."/>
        </authorList>
    </citation>
    <scope>NUCLEOTIDE SEQUENCE</scope>
    <source>
        <strain evidence="3">BED1</strain>
    </source>
</reference>
<dbReference type="Proteomes" id="UP001194468">
    <property type="component" value="Unassembled WGS sequence"/>
</dbReference>
<feature type="region of interest" description="Disordered" evidence="1">
    <location>
        <begin position="1"/>
        <end position="24"/>
    </location>
</feature>
<dbReference type="InterPro" id="IPR000182">
    <property type="entry name" value="GNAT_dom"/>
</dbReference>
<name>A0AAD4GBR2_BOLED</name>
<dbReference type="Pfam" id="PF00583">
    <property type="entry name" value="Acetyltransf_1"/>
    <property type="match status" value="1"/>
</dbReference>
<comment type="caution">
    <text evidence="3">The sequence shown here is derived from an EMBL/GenBank/DDBJ whole genome shotgun (WGS) entry which is preliminary data.</text>
</comment>
<protein>
    <recommendedName>
        <fullName evidence="2">N-acetyltransferase domain-containing protein</fullName>
    </recommendedName>
</protein>
<dbReference type="EMBL" id="WHUW01000026">
    <property type="protein sequence ID" value="KAF8435009.1"/>
    <property type="molecule type" value="Genomic_DNA"/>
</dbReference>
<dbReference type="Gene3D" id="3.40.630.30">
    <property type="match status" value="1"/>
</dbReference>
<dbReference type="PROSITE" id="PS51186">
    <property type="entry name" value="GNAT"/>
    <property type="match status" value="1"/>
</dbReference>
<dbReference type="GO" id="GO:0016747">
    <property type="term" value="F:acyltransferase activity, transferring groups other than amino-acyl groups"/>
    <property type="evidence" value="ECO:0007669"/>
    <property type="project" value="InterPro"/>
</dbReference>
<gene>
    <name evidence="3" type="ORF">L210DRAFT_884915</name>
</gene>
<evidence type="ECO:0000256" key="1">
    <source>
        <dbReference type="SAM" id="MobiDB-lite"/>
    </source>
</evidence>
<reference evidence="3" key="1">
    <citation type="submission" date="2019-10" db="EMBL/GenBank/DDBJ databases">
        <authorList>
            <consortium name="DOE Joint Genome Institute"/>
            <person name="Kuo A."/>
            <person name="Miyauchi S."/>
            <person name="Kiss E."/>
            <person name="Drula E."/>
            <person name="Kohler A."/>
            <person name="Sanchez-Garcia M."/>
            <person name="Andreopoulos B."/>
            <person name="Barry K.W."/>
            <person name="Bonito G."/>
            <person name="Buee M."/>
            <person name="Carver A."/>
            <person name="Chen C."/>
            <person name="Cichocki N."/>
            <person name="Clum A."/>
            <person name="Culley D."/>
            <person name="Crous P.W."/>
            <person name="Fauchery L."/>
            <person name="Girlanda M."/>
            <person name="Hayes R."/>
            <person name="Keri Z."/>
            <person name="LaButti K."/>
            <person name="Lipzen A."/>
            <person name="Lombard V."/>
            <person name="Magnuson J."/>
            <person name="Maillard F."/>
            <person name="Morin E."/>
            <person name="Murat C."/>
            <person name="Nolan M."/>
            <person name="Ohm R."/>
            <person name="Pangilinan J."/>
            <person name="Pereira M."/>
            <person name="Perotto S."/>
            <person name="Peter M."/>
            <person name="Riley R."/>
            <person name="Sitrit Y."/>
            <person name="Stielow B."/>
            <person name="Szollosi G."/>
            <person name="Zifcakova L."/>
            <person name="Stursova M."/>
            <person name="Spatafora J.W."/>
            <person name="Tedersoo L."/>
            <person name="Vaario L.-M."/>
            <person name="Yamada A."/>
            <person name="Yan M."/>
            <person name="Wang P."/>
            <person name="Xu J."/>
            <person name="Bruns T."/>
            <person name="Baldrian P."/>
            <person name="Vilgalys R."/>
            <person name="Henrissat B."/>
            <person name="Grigoriev I.V."/>
            <person name="Hibbett D."/>
            <person name="Nagy L.G."/>
            <person name="Martin F.M."/>
        </authorList>
    </citation>
    <scope>NUCLEOTIDE SEQUENCE</scope>
    <source>
        <strain evidence="3">BED1</strain>
    </source>
</reference>
<evidence type="ECO:0000313" key="3">
    <source>
        <dbReference type="EMBL" id="KAF8435009.1"/>
    </source>
</evidence>
<dbReference type="PANTHER" id="PTHR43138:SF1">
    <property type="entry name" value="N-ACETYLTRANSFERASE ACA1"/>
    <property type="match status" value="1"/>
</dbReference>
<dbReference type="InterPro" id="IPR016181">
    <property type="entry name" value="Acyl_CoA_acyltransferase"/>
</dbReference>
<dbReference type="InterPro" id="IPR052742">
    <property type="entry name" value="Mito_N-acetyltransferase"/>
</dbReference>